<comment type="caution">
    <text evidence="4">The sequence shown here is derived from an EMBL/GenBank/DDBJ whole genome shotgun (WGS) entry which is preliminary data.</text>
</comment>
<dbReference type="EMBL" id="JABFCZ010000032">
    <property type="protein sequence ID" value="MBD1549192.1"/>
    <property type="molecule type" value="Genomic_DNA"/>
</dbReference>
<sequence>MIGLIMGQGPAMAQNEIKVIVNDQPITTYDINQRARLVQLTQRKPVSVARSMAEQELIEDVLKLGEAKRVGIVPSSREVDGAYSSIAGNMKMSGAQLSAALRKNGVNPDTLKDRLKAQIAWQKVVGSRFRSQIKIDESEVVAALKKSDIKDKNTSVEYDLKQIIVVVPKKASSSLKAKRQRESAQIRKEFTGCDTAGTLLGQFNEVVLKPVGRRLETELPADLKDDITSTEVGRLTKPKQTDRGFEMVAVCGKREMNSDLAARTEVENQLREKEGAQLMRRYLQELKLRATIVQR</sequence>
<dbReference type="Pfam" id="PF09312">
    <property type="entry name" value="SurA_N"/>
    <property type="match status" value="1"/>
</dbReference>
<evidence type="ECO:0000313" key="5">
    <source>
        <dbReference type="Proteomes" id="UP000598467"/>
    </source>
</evidence>
<organism evidence="4 5">
    <name type="scientific">Roseibium aggregatum</name>
    <dbReference type="NCBI Taxonomy" id="187304"/>
    <lineage>
        <taxon>Bacteria</taxon>
        <taxon>Pseudomonadati</taxon>
        <taxon>Pseudomonadota</taxon>
        <taxon>Alphaproteobacteria</taxon>
        <taxon>Hyphomicrobiales</taxon>
        <taxon>Stappiaceae</taxon>
        <taxon>Roseibium</taxon>
    </lineage>
</organism>
<gene>
    <name evidence="4" type="ORF">HK439_23270</name>
</gene>
<proteinExistence type="predicted"/>
<dbReference type="Gene3D" id="1.10.4030.10">
    <property type="entry name" value="Porin chaperone SurA, peptide-binding domain"/>
    <property type="match status" value="1"/>
</dbReference>
<evidence type="ECO:0000256" key="2">
    <source>
        <dbReference type="ARBA" id="ARBA00023110"/>
    </source>
</evidence>
<keyword evidence="4" id="KW-0413">Isomerase</keyword>
<dbReference type="SUPFAM" id="SSF109998">
    <property type="entry name" value="Triger factor/SurA peptide-binding domain-like"/>
    <property type="match status" value="1"/>
</dbReference>
<name>A0A926NXH4_9HYPH</name>
<dbReference type="PANTHER" id="PTHR47637:SF1">
    <property type="entry name" value="CHAPERONE SURA"/>
    <property type="match status" value="1"/>
</dbReference>
<dbReference type="PANTHER" id="PTHR47637">
    <property type="entry name" value="CHAPERONE SURA"/>
    <property type="match status" value="1"/>
</dbReference>
<feature type="domain" description="SurA N-terminal" evidence="3">
    <location>
        <begin position="16"/>
        <end position="124"/>
    </location>
</feature>
<dbReference type="InterPro" id="IPR015391">
    <property type="entry name" value="SurA_N"/>
</dbReference>
<keyword evidence="2" id="KW-0697">Rotamase</keyword>
<protein>
    <submittedName>
        <fullName evidence="4">Peptidylprolyl isomerase</fullName>
    </submittedName>
</protein>
<dbReference type="GO" id="GO:0003755">
    <property type="term" value="F:peptidyl-prolyl cis-trans isomerase activity"/>
    <property type="evidence" value="ECO:0007669"/>
    <property type="project" value="UniProtKB-KW"/>
</dbReference>
<evidence type="ECO:0000313" key="4">
    <source>
        <dbReference type="EMBL" id="MBD1549192.1"/>
    </source>
</evidence>
<dbReference type="AlphaFoldDB" id="A0A926NXH4"/>
<evidence type="ECO:0000259" key="3">
    <source>
        <dbReference type="Pfam" id="PF09312"/>
    </source>
</evidence>
<evidence type="ECO:0000256" key="1">
    <source>
        <dbReference type="ARBA" id="ARBA00022729"/>
    </source>
</evidence>
<dbReference type="InterPro" id="IPR027304">
    <property type="entry name" value="Trigger_fact/SurA_dom_sf"/>
</dbReference>
<dbReference type="InterPro" id="IPR050280">
    <property type="entry name" value="OMP_Chaperone_SurA"/>
</dbReference>
<dbReference type="Proteomes" id="UP000598467">
    <property type="component" value="Unassembled WGS sequence"/>
</dbReference>
<accession>A0A926NXH4</accession>
<keyword evidence="1" id="KW-0732">Signal</keyword>
<reference evidence="4" key="1">
    <citation type="submission" date="2020-05" db="EMBL/GenBank/DDBJ databases">
        <title>Identification of trans-AT polyketide cluster in two marine bacteria, producers of a novel glutaramide-containing polyketide sesbanimide D and analogs.</title>
        <authorList>
            <person name="Kacar D."/>
            <person name="Rodriguez P."/>
            <person name="Canedo L."/>
            <person name="Gonzalez E."/>
            <person name="Galan B."/>
            <person name="De La Calle F."/>
            <person name="Garcia J.L."/>
        </authorList>
    </citation>
    <scope>NUCLEOTIDE SEQUENCE</scope>
    <source>
        <strain evidence="4">PHM038</strain>
    </source>
</reference>